<sequence length="60" mass="7069">MESKLKLLIVKFLEMEMLKYEASKVSRFVNNKSFIKCLNLHSNKNTKWRPQGIIIFGPII</sequence>
<dbReference type="AlphaFoldDB" id="A0A3M7SNY0"/>
<proteinExistence type="predicted"/>
<dbReference type="EMBL" id="REGN01001051">
    <property type="protein sequence ID" value="RNA37382.1"/>
    <property type="molecule type" value="Genomic_DNA"/>
</dbReference>
<name>A0A3M7SNY0_BRAPC</name>
<organism evidence="1 2">
    <name type="scientific">Brachionus plicatilis</name>
    <name type="common">Marine rotifer</name>
    <name type="synonym">Brachionus muelleri</name>
    <dbReference type="NCBI Taxonomy" id="10195"/>
    <lineage>
        <taxon>Eukaryota</taxon>
        <taxon>Metazoa</taxon>
        <taxon>Spiralia</taxon>
        <taxon>Gnathifera</taxon>
        <taxon>Rotifera</taxon>
        <taxon>Eurotatoria</taxon>
        <taxon>Monogononta</taxon>
        <taxon>Pseudotrocha</taxon>
        <taxon>Ploima</taxon>
        <taxon>Brachionidae</taxon>
        <taxon>Brachionus</taxon>
    </lineage>
</organism>
<protein>
    <submittedName>
        <fullName evidence="1">Uncharacterized protein</fullName>
    </submittedName>
</protein>
<reference evidence="1 2" key="1">
    <citation type="journal article" date="2018" name="Sci. Rep.">
        <title>Genomic signatures of local adaptation to the degree of environmental predictability in rotifers.</title>
        <authorList>
            <person name="Franch-Gras L."/>
            <person name="Hahn C."/>
            <person name="Garcia-Roger E.M."/>
            <person name="Carmona M.J."/>
            <person name="Serra M."/>
            <person name="Gomez A."/>
        </authorList>
    </citation>
    <scope>NUCLEOTIDE SEQUENCE [LARGE SCALE GENOMIC DNA]</scope>
    <source>
        <strain evidence="1">HYR1</strain>
    </source>
</reference>
<evidence type="ECO:0000313" key="2">
    <source>
        <dbReference type="Proteomes" id="UP000276133"/>
    </source>
</evidence>
<accession>A0A3M7SNY0</accession>
<keyword evidence="2" id="KW-1185">Reference proteome</keyword>
<evidence type="ECO:0000313" key="1">
    <source>
        <dbReference type="EMBL" id="RNA37382.1"/>
    </source>
</evidence>
<comment type="caution">
    <text evidence="1">The sequence shown here is derived from an EMBL/GenBank/DDBJ whole genome shotgun (WGS) entry which is preliminary data.</text>
</comment>
<dbReference type="Proteomes" id="UP000276133">
    <property type="component" value="Unassembled WGS sequence"/>
</dbReference>
<gene>
    <name evidence="1" type="ORF">BpHYR1_027533</name>
</gene>